<evidence type="ECO:0000256" key="1">
    <source>
        <dbReference type="SAM" id="Phobius"/>
    </source>
</evidence>
<protein>
    <submittedName>
        <fullName evidence="2">MFS transporter</fullName>
    </submittedName>
</protein>
<accession>A0ABX6IP57</accession>
<dbReference type="PANTHER" id="PTHR11328:SF24">
    <property type="entry name" value="MAJOR FACILITATOR SUPERFAMILY (MFS) PROFILE DOMAIN-CONTAINING PROTEIN"/>
    <property type="match status" value="1"/>
</dbReference>
<dbReference type="SUPFAM" id="SSF103473">
    <property type="entry name" value="MFS general substrate transporter"/>
    <property type="match status" value="1"/>
</dbReference>
<feature type="transmembrane region" description="Helical" evidence="1">
    <location>
        <begin position="335"/>
        <end position="357"/>
    </location>
</feature>
<dbReference type="EMBL" id="CP045809">
    <property type="protein sequence ID" value="QHN36913.1"/>
    <property type="molecule type" value="Genomic_DNA"/>
</dbReference>
<feature type="transmembrane region" description="Helical" evidence="1">
    <location>
        <begin position="118"/>
        <end position="144"/>
    </location>
</feature>
<feature type="transmembrane region" description="Helical" evidence="1">
    <location>
        <begin position="247"/>
        <end position="269"/>
    </location>
</feature>
<reference evidence="2" key="1">
    <citation type="journal article" date="2021" name="Nat. Microbiol.">
        <title>Cocultivation of an ultrasmall environmental parasitic bacterium with lytic ability against bacteria associated with wastewater foams.</title>
        <authorList>
            <person name="Batinovic S."/>
            <person name="Rose J.J.A."/>
            <person name="Ratcliffe J."/>
            <person name="Seviour R.J."/>
            <person name="Petrovski S."/>
        </authorList>
    </citation>
    <scope>NUCLEOTIDE SEQUENCE</scope>
    <source>
        <strain evidence="2">CON9</strain>
    </source>
</reference>
<keyword evidence="3" id="KW-1185">Reference proteome</keyword>
<keyword evidence="1" id="KW-1133">Transmembrane helix</keyword>
<organism evidence="2 3">
    <name type="scientific">Gordonia pseudamarae</name>
    <dbReference type="NCBI Taxonomy" id="2831662"/>
    <lineage>
        <taxon>Bacteria</taxon>
        <taxon>Bacillati</taxon>
        <taxon>Actinomycetota</taxon>
        <taxon>Actinomycetes</taxon>
        <taxon>Mycobacteriales</taxon>
        <taxon>Gordoniaceae</taxon>
        <taxon>Gordonia</taxon>
    </lineage>
</organism>
<dbReference type="PANTHER" id="PTHR11328">
    <property type="entry name" value="MAJOR FACILITATOR SUPERFAMILY DOMAIN-CONTAINING PROTEIN"/>
    <property type="match status" value="1"/>
</dbReference>
<feature type="transmembrane region" description="Helical" evidence="1">
    <location>
        <begin position="20"/>
        <end position="44"/>
    </location>
</feature>
<keyword evidence="1" id="KW-0812">Transmembrane</keyword>
<feature type="transmembrane region" description="Helical" evidence="1">
    <location>
        <begin position="425"/>
        <end position="447"/>
    </location>
</feature>
<dbReference type="InterPro" id="IPR039672">
    <property type="entry name" value="MFS_2"/>
</dbReference>
<feature type="transmembrane region" description="Helical" evidence="1">
    <location>
        <begin position="186"/>
        <end position="206"/>
    </location>
</feature>
<name>A0ABX6IP57_9ACTN</name>
<proteinExistence type="predicted"/>
<feature type="transmembrane region" description="Helical" evidence="1">
    <location>
        <begin position="90"/>
        <end position="112"/>
    </location>
</feature>
<gene>
    <name evidence="2" type="ORF">GII31_20445</name>
</gene>
<dbReference type="InterPro" id="IPR036259">
    <property type="entry name" value="MFS_trans_sf"/>
</dbReference>
<dbReference type="Proteomes" id="UP001059836">
    <property type="component" value="Chromosome"/>
</dbReference>
<feature type="transmembrane region" description="Helical" evidence="1">
    <location>
        <begin position="308"/>
        <end position="329"/>
    </location>
</feature>
<dbReference type="Pfam" id="PF13347">
    <property type="entry name" value="MFS_2"/>
    <property type="match status" value="1"/>
</dbReference>
<evidence type="ECO:0000313" key="2">
    <source>
        <dbReference type="EMBL" id="QHN36913.1"/>
    </source>
</evidence>
<evidence type="ECO:0000313" key="3">
    <source>
        <dbReference type="Proteomes" id="UP001059836"/>
    </source>
</evidence>
<feature type="transmembrane region" description="Helical" evidence="1">
    <location>
        <begin position="156"/>
        <end position="174"/>
    </location>
</feature>
<feature type="transmembrane region" description="Helical" evidence="1">
    <location>
        <begin position="281"/>
        <end position="301"/>
    </location>
</feature>
<keyword evidence="1" id="KW-0472">Membrane</keyword>
<feature type="transmembrane region" description="Helical" evidence="1">
    <location>
        <begin position="387"/>
        <end position="405"/>
    </location>
</feature>
<sequence>MICRWPSVTEPPPLRRRTVIRYGIGSVGTAAFGTLPGLVLVYYLTDTLGVPALAAGALIVVAKIWDVVIDPAIGFVSDRLAAVRGSRRQLMVLGAISLPVAFVVTFSAPGTLPTAAQALWVAAAFLFSATAFSLFQVPFIALPAELTDDYDQRTRLLTVRVVVLSVGILVFGAGGPALRDAGGSEAVGYLLMAVVTGALMGVSMWVSSRAADDARQVVADGAVPMSPARAYWAAIAALRRSRALRMLLGAFVLQGLATGLMLAGAQYVATWVLDSEAAVSALFTALIAPALICAPLWGAIARRRGKEYGFIAATVLFAVAAISLTGLWWSSGVWVYGSVAIAGAAYAGMQSLPLAMLPDVIGHDEARHGESSAGTIGGVWTAGETSGMALGSVLFTVALAVGGYISSDEPGAVTQPGSALDAMVVGFSVLPAALALLSVPLIVRYPLRRNSSDPRSEERAAGD</sequence>
<feature type="transmembrane region" description="Helical" evidence="1">
    <location>
        <begin position="50"/>
        <end position="69"/>
    </location>
</feature>
<dbReference type="Gene3D" id="1.20.1250.20">
    <property type="entry name" value="MFS general substrate transporter like domains"/>
    <property type="match status" value="2"/>
</dbReference>